<name>A0A8S5RAK4_9VIRU</name>
<reference evidence="1" key="1">
    <citation type="journal article" date="2021" name="Proc. Natl. Acad. Sci. U.S.A.">
        <title>A Catalog of Tens of Thousands of Viruses from Human Metagenomes Reveals Hidden Associations with Chronic Diseases.</title>
        <authorList>
            <person name="Tisza M.J."/>
            <person name="Buck C.B."/>
        </authorList>
    </citation>
    <scope>NUCLEOTIDE SEQUENCE</scope>
    <source>
        <strain evidence="1">CtQcs9</strain>
    </source>
</reference>
<sequence length="63" mass="7086">MWAESTLNPNLKHGQYTGIAQNDRDTWNDIVPIYGQSLDGQLNFIIDYATGKLNTTKKKSRSG</sequence>
<proteinExistence type="predicted"/>
<evidence type="ECO:0000313" key="1">
    <source>
        <dbReference type="EMBL" id="DAE28186.1"/>
    </source>
</evidence>
<protein>
    <submittedName>
        <fullName evidence="1">Uncharacterized protein</fullName>
    </submittedName>
</protein>
<dbReference type="EMBL" id="BK059082">
    <property type="protein sequence ID" value="DAE28186.1"/>
    <property type="molecule type" value="Genomic_DNA"/>
</dbReference>
<accession>A0A8S5RAK4</accession>
<organism evidence="1">
    <name type="scientific">virus sp. ctQcs9</name>
    <dbReference type="NCBI Taxonomy" id="2825816"/>
    <lineage>
        <taxon>Viruses</taxon>
    </lineage>
</organism>